<feature type="compositionally biased region" description="Polar residues" evidence="1">
    <location>
        <begin position="360"/>
        <end position="370"/>
    </location>
</feature>
<evidence type="ECO:0000259" key="3">
    <source>
        <dbReference type="Pfam" id="PF02225"/>
    </source>
</evidence>
<feature type="compositionally biased region" description="Basic and acidic residues" evidence="1">
    <location>
        <begin position="33"/>
        <end position="53"/>
    </location>
</feature>
<dbReference type="RefSeq" id="WP_236087611.1">
    <property type="nucleotide sequence ID" value="NZ_JAKGSG010000010.1"/>
</dbReference>
<evidence type="ECO:0000313" key="4">
    <source>
        <dbReference type="EMBL" id="MCF4119899.1"/>
    </source>
</evidence>
<feature type="domain" description="PA" evidence="3">
    <location>
        <begin position="376"/>
        <end position="462"/>
    </location>
</feature>
<feature type="signal peptide" evidence="2">
    <location>
        <begin position="1"/>
        <end position="28"/>
    </location>
</feature>
<keyword evidence="5" id="KW-1185">Reference proteome</keyword>
<protein>
    <recommendedName>
        <fullName evidence="3">PA domain-containing protein</fullName>
    </recommendedName>
</protein>
<dbReference type="AlphaFoldDB" id="A0AA41QAJ5"/>
<dbReference type="Pfam" id="PF02225">
    <property type="entry name" value="PA"/>
    <property type="match status" value="1"/>
</dbReference>
<reference evidence="4" key="1">
    <citation type="submission" date="2022-01" db="EMBL/GenBank/DDBJ databases">
        <title>Antribacter sp. nov., isolated from Guizhou of China.</title>
        <authorList>
            <person name="Chengliang C."/>
            <person name="Ya Z."/>
        </authorList>
    </citation>
    <scope>NUCLEOTIDE SEQUENCE</scope>
    <source>
        <strain evidence="4">KLBMP 9083</strain>
    </source>
</reference>
<evidence type="ECO:0000256" key="2">
    <source>
        <dbReference type="SAM" id="SignalP"/>
    </source>
</evidence>
<organism evidence="4 5">
    <name type="scientific">Antribacter soli</name>
    <dbReference type="NCBI Taxonomy" id="2910976"/>
    <lineage>
        <taxon>Bacteria</taxon>
        <taxon>Bacillati</taxon>
        <taxon>Actinomycetota</taxon>
        <taxon>Actinomycetes</taxon>
        <taxon>Micrococcales</taxon>
        <taxon>Promicromonosporaceae</taxon>
        <taxon>Antribacter</taxon>
    </lineage>
</organism>
<dbReference type="EMBL" id="JAKGSG010000010">
    <property type="protein sequence ID" value="MCF4119899.1"/>
    <property type="molecule type" value="Genomic_DNA"/>
</dbReference>
<gene>
    <name evidence="4" type="ORF">L1785_02800</name>
</gene>
<dbReference type="Pfam" id="PF08309">
    <property type="entry name" value="LVIVD"/>
    <property type="match status" value="2"/>
</dbReference>
<sequence length="619" mass="65156">MRLRSTAGLSALLLTAALTVSLAGGAYAHPDHDGGYTHSDGARDAHQHGDGEGHLPASSSGNIEVVSKTALKNVVPEKIADVGVLGDHAYLAAWGSTTCKYNGVHVVDISDVSAPEEVAFIASKEGSYPGEGIQAIPITTPQFSGDILVSNNEKCKDTSGVGGLNLYDVTNPAHPTPLAEGIGDSTVNGQGKKDANEIHSVFAWDAGDRAYVVMTDNEEGTDVDIMDITNPKKPFLAAEYDLDETFPQIVQAAPSNLVEVFLHDMIVKEIDGRQVMLLSYWDAGYVTIDITDVRAPQYLGDTDFANPDPELLESAGLAEKPEGNAHQAEFTIDNQYVIGADEDFGPDSAEGSTDDGGFFPSSQGSGTTHVSGGDTVSGDAVYVGQACNADAAVPAAPSTASGSQIAVVSRGVCTFTEKLANVDGKGYEGAVIVNREGADGCGPFGMSVEGETPTFSVDRESGYGLFDVAGYDDAGCLAGSATTIPGVAIGTLGDVITLKAIFDGWGYVHLFANEDGKMTELDTYAIPEAHDEDHATGSGDLSVHEVAVSQTVANRLYFSYYSGGFRVVEIENDELVEKGHYIDGSGNNFWGVQVFQQDGQEYVAASDRDHGLWIFKYTP</sequence>
<dbReference type="InterPro" id="IPR013211">
    <property type="entry name" value="LVIVD"/>
</dbReference>
<dbReference type="SUPFAM" id="SSF52025">
    <property type="entry name" value="PA domain"/>
    <property type="match status" value="1"/>
</dbReference>
<feature type="chain" id="PRO_5041284641" description="PA domain-containing protein" evidence="2">
    <location>
        <begin position="29"/>
        <end position="619"/>
    </location>
</feature>
<proteinExistence type="predicted"/>
<comment type="caution">
    <text evidence="4">The sequence shown here is derived from an EMBL/GenBank/DDBJ whole genome shotgun (WGS) entry which is preliminary data.</text>
</comment>
<evidence type="ECO:0000256" key="1">
    <source>
        <dbReference type="SAM" id="MobiDB-lite"/>
    </source>
</evidence>
<evidence type="ECO:0000313" key="5">
    <source>
        <dbReference type="Proteomes" id="UP001165405"/>
    </source>
</evidence>
<accession>A0AA41QAJ5</accession>
<dbReference type="Gene3D" id="3.50.30.30">
    <property type="match status" value="1"/>
</dbReference>
<feature type="region of interest" description="Disordered" evidence="1">
    <location>
        <begin position="341"/>
        <end position="372"/>
    </location>
</feature>
<dbReference type="Proteomes" id="UP001165405">
    <property type="component" value="Unassembled WGS sequence"/>
</dbReference>
<dbReference type="InterPro" id="IPR003137">
    <property type="entry name" value="PA_domain"/>
</dbReference>
<name>A0AA41QAJ5_9MICO</name>
<keyword evidence="2" id="KW-0732">Signal</keyword>
<dbReference type="InterPro" id="IPR046450">
    <property type="entry name" value="PA_dom_sf"/>
</dbReference>
<feature type="region of interest" description="Disordered" evidence="1">
    <location>
        <begin position="33"/>
        <end position="60"/>
    </location>
</feature>